<evidence type="ECO:0000256" key="3">
    <source>
        <dbReference type="SAM" id="MobiDB-lite"/>
    </source>
</evidence>
<proteinExistence type="inferred from homology"/>
<keyword evidence="4" id="KW-1133">Transmembrane helix</keyword>
<comment type="subcellular location">
    <subcellularLocation>
        <location evidence="1">Membrane</location>
        <topology evidence="1">Multi-pass membrane protein</topology>
    </subcellularLocation>
</comment>
<dbReference type="SUPFAM" id="SSF103481">
    <property type="entry name" value="Multidrug resistance efflux transporter EmrE"/>
    <property type="match status" value="2"/>
</dbReference>
<dbReference type="InterPro" id="IPR009769">
    <property type="entry name" value="EDR2_C"/>
</dbReference>
<accession>A0A4S8JVR4</accession>
<dbReference type="PANTHER" id="PTHR12136:SF91">
    <property type="entry name" value="PROTEIN ENHANCED DISEASE RESISTANCE 2-LIKE"/>
    <property type="match status" value="1"/>
</dbReference>
<dbReference type="InterPro" id="IPR000620">
    <property type="entry name" value="EamA_dom"/>
</dbReference>
<evidence type="ECO:0000259" key="5">
    <source>
        <dbReference type="Pfam" id="PF00892"/>
    </source>
</evidence>
<dbReference type="InterPro" id="IPR045096">
    <property type="entry name" value="EDR2-like"/>
</dbReference>
<feature type="transmembrane region" description="Helical" evidence="4">
    <location>
        <begin position="402"/>
        <end position="420"/>
    </location>
</feature>
<evidence type="ECO:0008006" key="9">
    <source>
        <dbReference type="Google" id="ProtNLM"/>
    </source>
</evidence>
<dbReference type="Pfam" id="PF00892">
    <property type="entry name" value="EamA"/>
    <property type="match status" value="1"/>
</dbReference>
<name>A0A4S8JVR4_MUSBA</name>
<evidence type="ECO:0000256" key="4">
    <source>
        <dbReference type="SAM" id="Phobius"/>
    </source>
</evidence>
<feature type="compositionally biased region" description="Polar residues" evidence="3">
    <location>
        <begin position="1"/>
        <end position="10"/>
    </location>
</feature>
<dbReference type="GO" id="GO:0016020">
    <property type="term" value="C:membrane"/>
    <property type="evidence" value="ECO:0007669"/>
    <property type="project" value="InterPro"/>
</dbReference>
<comment type="similarity">
    <text evidence="2">Belongs to the drug/metabolite transporter (DMT) superfamily. Plant drug/metabolite exporter (P-DME) (TC 2.A.7.4) family.</text>
</comment>
<feature type="region of interest" description="Disordered" evidence="3">
    <location>
        <begin position="1"/>
        <end position="22"/>
    </location>
</feature>
<feature type="transmembrane region" description="Helical" evidence="4">
    <location>
        <begin position="306"/>
        <end position="327"/>
    </location>
</feature>
<comment type="caution">
    <text evidence="7">The sequence shown here is derived from an EMBL/GenBank/DDBJ whole genome shotgun (WGS) entry which is preliminary data.</text>
</comment>
<organism evidence="7 8">
    <name type="scientific">Musa balbisiana</name>
    <name type="common">Banana</name>
    <dbReference type="NCBI Taxonomy" id="52838"/>
    <lineage>
        <taxon>Eukaryota</taxon>
        <taxon>Viridiplantae</taxon>
        <taxon>Streptophyta</taxon>
        <taxon>Embryophyta</taxon>
        <taxon>Tracheophyta</taxon>
        <taxon>Spermatophyta</taxon>
        <taxon>Magnoliopsida</taxon>
        <taxon>Liliopsida</taxon>
        <taxon>Zingiberales</taxon>
        <taxon>Musaceae</taxon>
        <taxon>Musa</taxon>
    </lineage>
</organism>
<evidence type="ECO:0000313" key="8">
    <source>
        <dbReference type="Proteomes" id="UP000317650"/>
    </source>
</evidence>
<evidence type="ECO:0000256" key="2">
    <source>
        <dbReference type="ARBA" id="ARBA00007635"/>
    </source>
</evidence>
<feature type="domain" description="EamA" evidence="5">
    <location>
        <begin position="313"/>
        <end position="427"/>
    </location>
</feature>
<dbReference type="EMBL" id="PYDT01000003">
    <property type="protein sequence ID" value="THU66321.1"/>
    <property type="molecule type" value="Genomic_DNA"/>
</dbReference>
<feature type="transmembrane region" description="Helical" evidence="4">
    <location>
        <begin position="369"/>
        <end position="390"/>
    </location>
</feature>
<sequence>MCPKPTNSGAAGSPADGKKPYDWRQEVIDSGSLRRVDLHTGSNGWASPPGDLFALRGRQYFSHRQKAPSGDWLLKPAGVDWLRSPSRLDNVLGRSDNRVAAALRRARALGRAQKTFLFAVNLQVPGGRECHSAVFYFAAEDTIPPGSLFYRFVHGDDEFRNARFKIVNRIVKGPWIVKTAVGNYAACLLGKALTCNYHRGENYLEIDVDIESSSIAKAILRLALGYVTAVTIDMGFLVEAQAEEELPERLLGAVRVAQMEMGSATYVDTRTKAAESTRGSGFRGLAKAAAAMREVARMKMEAAAPYLVMTVTQFCLAGFLVILRSVLAPSAGVSATVVVAYQQLLSALVLSLLALLFDRRQGPKPSPKILAWSAVIGLLQIPLGELMFTTSLRYVTATFQSVAMNTIPVVVFVLAAATGRERFRFCSLGGQWKLWGTLASATGATIVVLLSDRDSAGLTAGDGGRSVGIVMVGVAVLAEATANLLVERVALQYQADLKLSAMITVFGTLQVAVIAGTIERDLSAWRIKWSGSLELLAILYGGILVNGVSYFARNWCIHKKGPVFGSAFSPLLVVFSFLLQIILFGVTEELASIVGSVLVILGLYLLLWAKAKDDMVEQNHPVQASTAEPLLPTES</sequence>
<feature type="domain" description="Protein ENHANCED DISEASE RESISTANCE 2 C-terminal" evidence="6">
    <location>
        <begin position="45"/>
        <end position="260"/>
    </location>
</feature>
<dbReference type="PANTHER" id="PTHR12136">
    <property type="entry name" value="ENHANCED DISEASE RESISTANCE-RELATED"/>
    <property type="match status" value="1"/>
</dbReference>
<evidence type="ECO:0000313" key="7">
    <source>
        <dbReference type="EMBL" id="THU66321.1"/>
    </source>
</evidence>
<feature type="transmembrane region" description="Helical" evidence="4">
    <location>
        <begin position="530"/>
        <end position="551"/>
    </location>
</feature>
<dbReference type="Pfam" id="PF07059">
    <property type="entry name" value="EDR2_C"/>
    <property type="match status" value="1"/>
</dbReference>
<feature type="transmembrane region" description="Helical" evidence="4">
    <location>
        <begin position="497"/>
        <end position="518"/>
    </location>
</feature>
<protein>
    <recommendedName>
        <fullName evidence="9">Protein ENHANCED DISEASE RESISTANCE 2 C-terminal domain-containing protein</fullName>
    </recommendedName>
</protein>
<reference evidence="7 8" key="1">
    <citation type="journal article" date="2019" name="Nat. Plants">
        <title>Genome sequencing of Musa balbisiana reveals subgenome evolution and function divergence in polyploid bananas.</title>
        <authorList>
            <person name="Yao X."/>
        </authorList>
    </citation>
    <scope>NUCLEOTIDE SEQUENCE [LARGE SCALE GENOMIC DNA]</scope>
    <source>
        <strain evidence="8">cv. DH-PKW</strain>
        <tissue evidence="7">Leaves</tissue>
    </source>
</reference>
<feature type="transmembrane region" description="Helical" evidence="4">
    <location>
        <begin position="333"/>
        <end position="357"/>
    </location>
</feature>
<evidence type="ECO:0000259" key="6">
    <source>
        <dbReference type="Pfam" id="PF07059"/>
    </source>
</evidence>
<dbReference type="Proteomes" id="UP000317650">
    <property type="component" value="Chromosome 5"/>
</dbReference>
<feature type="transmembrane region" description="Helical" evidence="4">
    <location>
        <begin position="463"/>
        <end position="485"/>
    </location>
</feature>
<gene>
    <name evidence="7" type="ORF">C4D60_Mb05t12930</name>
</gene>
<keyword evidence="4" id="KW-0472">Membrane</keyword>
<keyword evidence="8" id="KW-1185">Reference proteome</keyword>
<evidence type="ECO:0000256" key="1">
    <source>
        <dbReference type="ARBA" id="ARBA00004141"/>
    </source>
</evidence>
<feature type="transmembrane region" description="Helical" evidence="4">
    <location>
        <begin position="432"/>
        <end position="451"/>
    </location>
</feature>
<keyword evidence="4" id="KW-0812">Transmembrane</keyword>
<dbReference type="InterPro" id="IPR037185">
    <property type="entry name" value="EmrE-like"/>
</dbReference>
<feature type="transmembrane region" description="Helical" evidence="4">
    <location>
        <begin position="590"/>
        <end position="609"/>
    </location>
</feature>
<feature type="transmembrane region" description="Helical" evidence="4">
    <location>
        <begin position="563"/>
        <end position="584"/>
    </location>
</feature>
<dbReference type="AlphaFoldDB" id="A0A4S8JVR4"/>